<reference evidence="3" key="1">
    <citation type="journal article" date="2017" name="Nat. Commun.">
        <title>The asparagus genome sheds light on the origin and evolution of a young Y chromosome.</title>
        <authorList>
            <person name="Harkess A."/>
            <person name="Zhou J."/>
            <person name="Xu C."/>
            <person name="Bowers J.E."/>
            <person name="Van der Hulst R."/>
            <person name="Ayyampalayam S."/>
            <person name="Mercati F."/>
            <person name="Riccardi P."/>
            <person name="McKain M.R."/>
            <person name="Kakrana A."/>
            <person name="Tang H."/>
            <person name="Ray J."/>
            <person name="Groenendijk J."/>
            <person name="Arikit S."/>
            <person name="Mathioni S.M."/>
            <person name="Nakano M."/>
            <person name="Shan H."/>
            <person name="Telgmann-Rauber A."/>
            <person name="Kanno A."/>
            <person name="Yue Z."/>
            <person name="Chen H."/>
            <person name="Li W."/>
            <person name="Chen Y."/>
            <person name="Xu X."/>
            <person name="Zhang Y."/>
            <person name="Luo S."/>
            <person name="Chen H."/>
            <person name="Gao J."/>
            <person name="Mao Z."/>
            <person name="Pires J.C."/>
            <person name="Luo M."/>
            <person name="Kudrna D."/>
            <person name="Wing R.A."/>
            <person name="Meyers B.C."/>
            <person name="Yi K."/>
            <person name="Kong H."/>
            <person name="Lavrijsen P."/>
            <person name="Sunseri F."/>
            <person name="Falavigna A."/>
            <person name="Ye Y."/>
            <person name="Leebens-Mack J.H."/>
            <person name="Chen G."/>
        </authorList>
    </citation>
    <scope>NUCLEOTIDE SEQUENCE [LARGE SCALE GENOMIC DNA]</scope>
    <source>
        <strain evidence="3">cv. DH0086</strain>
    </source>
</reference>
<evidence type="ECO:0000313" key="3">
    <source>
        <dbReference type="Proteomes" id="UP000243459"/>
    </source>
</evidence>
<accession>A0A5P1FNJ1</accession>
<dbReference type="Proteomes" id="UP000243459">
    <property type="component" value="Chromosome 1"/>
</dbReference>
<keyword evidence="3" id="KW-1185">Reference proteome</keyword>
<dbReference type="Gramene" id="ONK79886">
    <property type="protein sequence ID" value="ONK79886"/>
    <property type="gene ID" value="A4U43_C01F11410"/>
</dbReference>
<dbReference type="EMBL" id="CM007381">
    <property type="protein sequence ID" value="ONK79886.1"/>
    <property type="molecule type" value="Genomic_DNA"/>
</dbReference>
<dbReference type="AlphaFoldDB" id="A0A5P1FNJ1"/>
<gene>
    <name evidence="2" type="ORF">A4U43_C01F11410</name>
</gene>
<feature type="region of interest" description="Disordered" evidence="1">
    <location>
        <begin position="1"/>
        <end position="146"/>
    </location>
</feature>
<evidence type="ECO:0000313" key="2">
    <source>
        <dbReference type="EMBL" id="ONK79886.1"/>
    </source>
</evidence>
<proteinExistence type="predicted"/>
<feature type="compositionally biased region" description="Pro residues" evidence="1">
    <location>
        <begin position="30"/>
        <end position="40"/>
    </location>
</feature>
<feature type="compositionally biased region" description="Basic and acidic residues" evidence="1">
    <location>
        <begin position="136"/>
        <end position="146"/>
    </location>
</feature>
<organism evidence="2 3">
    <name type="scientific">Asparagus officinalis</name>
    <name type="common">Garden asparagus</name>
    <dbReference type="NCBI Taxonomy" id="4686"/>
    <lineage>
        <taxon>Eukaryota</taxon>
        <taxon>Viridiplantae</taxon>
        <taxon>Streptophyta</taxon>
        <taxon>Embryophyta</taxon>
        <taxon>Tracheophyta</taxon>
        <taxon>Spermatophyta</taxon>
        <taxon>Magnoliopsida</taxon>
        <taxon>Liliopsida</taxon>
        <taxon>Asparagales</taxon>
        <taxon>Asparagaceae</taxon>
        <taxon>Asparagoideae</taxon>
        <taxon>Asparagus</taxon>
    </lineage>
</organism>
<feature type="compositionally biased region" description="Basic and acidic residues" evidence="1">
    <location>
        <begin position="81"/>
        <end position="97"/>
    </location>
</feature>
<name>A0A5P1FNJ1_ASPOF</name>
<sequence>MPRPFDSSPRGPRHGAANLTTLRIRRSPSANPPPRLPPPTTHRQRGEYAPHSRLPRAHPPSIRQASSPKGPRSQDAPPCPEDGRRDVGRGGGVREELGGEIPRSGSVGTYRVQSTREGDASRTGLRRGTCCRGRRVAREGSPRGRR</sequence>
<protein>
    <submittedName>
        <fullName evidence="2">Uncharacterized protein</fullName>
    </submittedName>
</protein>
<evidence type="ECO:0000256" key="1">
    <source>
        <dbReference type="SAM" id="MobiDB-lite"/>
    </source>
</evidence>
<feature type="compositionally biased region" description="Low complexity" evidence="1">
    <location>
        <begin position="122"/>
        <end position="131"/>
    </location>
</feature>